<protein>
    <submittedName>
        <fullName evidence="2">Zinc ribbon domain-containing protein</fullName>
    </submittedName>
</protein>
<gene>
    <name evidence="2" type="ORF">RCO22_10700</name>
</gene>
<reference evidence="2 3" key="1">
    <citation type="journal article" date="2023" name="Microbiol. Resour. Announc.">
        <title>Whole-genome sequence of Pseudomonas yamanorum OLsAu1 isolated from the edible ectomycorrhizal mushroom Lactarius sp. section Deliciosi.</title>
        <authorList>
            <person name="Ramirez-Mendoza R."/>
            <person name="Angeles-Argaiz R.E."/>
            <person name="Hernandez-Oaxaca D."/>
            <person name="Aguirre-Beltran L."/>
            <person name="Almaraz-Suarez J."/>
            <person name="Perez-Moreno J."/>
        </authorList>
    </citation>
    <scope>NUCLEOTIDE SEQUENCE [LARGE SCALE GENOMIC DNA]</scope>
    <source>
        <strain evidence="2 3">OLsAu1</strain>
    </source>
</reference>
<organism evidence="2 3">
    <name type="scientific">Pseudomonas yamanorum</name>
    <dbReference type="NCBI Taxonomy" id="515393"/>
    <lineage>
        <taxon>Bacteria</taxon>
        <taxon>Pseudomonadati</taxon>
        <taxon>Pseudomonadota</taxon>
        <taxon>Gammaproteobacteria</taxon>
        <taxon>Pseudomonadales</taxon>
        <taxon>Pseudomonadaceae</taxon>
        <taxon>Pseudomonas</taxon>
    </lineage>
</organism>
<dbReference type="EMBL" id="JAVGXC010000008">
    <property type="protein sequence ID" value="MDR0189407.1"/>
    <property type="molecule type" value="Genomic_DNA"/>
</dbReference>
<dbReference type="RefSeq" id="WP_309254787.1">
    <property type="nucleotide sequence ID" value="NZ_JAVGXC010000008.1"/>
</dbReference>
<comment type="caution">
    <text evidence="2">The sequence shown here is derived from an EMBL/GenBank/DDBJ whole genome shotgun (WGS) entry which is preliminary data.</text>
</comment>
<name>A0ABU1CQ84_9PSED</name>
<evidence type="ECO:0000313" key="2">
    <source>
        <dbReference type="EMBL" id="MDR0189407.1"/>
    </source>
</evidence>
<evidence type="ECO:0000256" key="1">
    <source>
        <dbReference type="SAM" id="Phobius"/>
    </source>
</evidence>
<keyword evidence="1" id="KW-0472">Membrane</keyword>
<dbReference type="Proteomes" id="UP001224477">
    <property type="component" value="Unassembled WGS sequence"/>
</dbReference>
<accession>A0ABU1CQ84</accession>
<keyword evidence="1" id="KW-0812">Transmembrane</keyword>
<keyword evidence="3" id="KW-1185">Reference proteome</keyword>
<feature type="transmembrane region" description="Helical" evidence="1">
    <location>
        <begin position="45"/>
        <end position="63"/>
    </location>
</feature>
<evidence type="ECO:0000313" key="3">
    <source>
        <dbReference type="Proteomes" id="UP001224477"/>
    </source>
</evidence>
<keyword evidence="1" id="KW-1133">Transmembrane helix</keyword>
<proteinExistence type="predicted"/>
<sequence>MKGFGTIAIIVGACWLVFALNMDVSVATGAGGRVNNLGLMADRQLQAIVGGMIALAGLLMILFDGKSAAPVEHDTRACPLCAETIKNAAVKCKHCGAEVEPIAAPRLKNGWVASTACRDEDERQCTIRAISATGLPVVSMIGLAVGAGPFETKAEAKQALITMRDGPRLFSEIVYRDSVSGKYPPMTDQVVEPAFQGWTVRIIAQPADSSRIEGVLEDLAIPVFAVDGNTIITGPFENEQSAKTVSVELGDNHEIQCRMHWVPMRTS</sequence>